<dbReference type="Proteomes" id="UP000280091">
    <property type="component" value="Unassembled WGS sequence"/>
</dbReference>
<dbReference type="PANTHER" id="PTHR42830">
    <property type="entry name" value="OSMOTICALLY INDUCIBLE FAMILY PROTEIN"/>
    <property type="match status" value="1"/>
</dbReference>
<dbReference type="RefSeq" id="WP_121363947.1">
    <property type="nucleotide sequence ID" value="NZ_RBXA01000001.1"/>
</dbReference>
<keyword evidence="2" id="KW-1185">Reference proteome</keyword>
<dbReference type="AlphaFoldDB" id="A0A495S5T4"/>
<dbReference type="PANTHER" id="PTHR42830:SF1">
    <property type="entry name" value="OSMOTICALLY INDUCIBLE FAMILY PROTEIN"/>
    <property type="match status" value="1"/>
</dbReference>
<gene>
    <name evidence="1" type="ORF">BC952_0317</name>
</gene>
<name>A0A495S5T4_9FLAO</name>
<evidence type="ECO:0000313" key="1">
    <source>
        <dbReference type="EMBL" id="RKS94694.1"/>
    </source>
</evidence>
<dbReference type="InterPro" id="IPR052707">
    <property type="entry name" value="OsmC_Ohr_Peroxiredoxin"/>
</dbReference>
<protein>
    <submittedName>
        <fullName evidence="1">Osmotically inducible protein OsmC</fullName>
    </submittedName>
</protein>
<dbReference type="NCBIfam" id="TIGR03562">
    <property type="entry name" value="osmo_induc_OsmC"/>
    <property type="match status" value="1"/>
</dbReference>
<dbReference type="InterPro" id="IPR019904">
    <property type="entry name" value="Peroxiredoxin_OsmC"/>
</dbReference>
<dbReference type="SUPFAM" id="SSF82784">
    <property type="entry name" value="OsmC-like"/>
    <property type="match status" value="1"/>
</dbReference>
<dbReference type="InterPro" id="IPR003718">
    <property type="entry name" value="OsmC/Ohr_fam"/>
</dbReference>
<dbReference type="GO" id="GO:0006979">
    <property type="term" value="P:response to oxidative stress"/>
    <property type="evidence" value="ECO:0007669"/>
    <property type="project" value="InterPro"/>
</dbReference>
<comment type="caution">
    <text evidence="1">The sequence shown here is derived from an EMBL/GenBank/DDBJ whole genome shotgun (WGS) entry which is preliminary data.</text>
</comment>
<dbReference type="GO" id="GO:0004601">
    <property type="term" value="F:peroxidase activity"/>
    <property type="evidence" value="ECO:0007669"/>
    <property type="project" value="InterPro"/>
</dbReference>
<proteinExistence type="predicted"/>
<dbReference type="EMBL" id="RBXA01000001">
    <property type="protein sequence ID" value="RKS94694.1"/>
    <property type="molecule type" value="Genomic_DNA"/>
</dbReference>
<organism evidence="1 2">
    <name type="scientific">Flavobacterium limicola</name>
    <dbReference type="NCBI Taxonomy" id="180441"/>
    <lineage>
        <taxon>Bacteria</taxon>
        <taxon>Pseudomonadati</taxon>
        <taxon>Bacteroidota</taxon>
        <taxon>Flavobacteriia</taxon>
        <taxon>Flavobacteriales</taxon>
        <taxon>Flavobacteriaceae</taxon>
        <taxon>Flavobacterium</taxon>
    </lineage>
</organism>
<dbReference type="InterPro" id="IPR015946">
    <property type="entry name" value="KH_dom-like_a/b"/>
</dbReference>
<dbReference type="OrthoDB" id="9807532at2"/>
<evidence type="ECO:0000313" key="2">
    <source>
        <dbReference type="Proteomes" id="UP000280091"/>
    </source>
</evidence>
<reference evidence="1 2" key="1">
    <citation type="submission" date="2018-10" db="EMBL/GenBank/DDBJ databases">
        <title>Genomic Encyclopedia of Archaeal and Bacterial Type Strains, Phase II (KMG-II): from individual species to whole genera.</title>
        <authorList>
            <person name="Goeker M."/>
        </authorList>
    </citation>
    <scope>NUCLEOTIDE SEQUENCE [LARGE SCALE GENOMIC DNA]</scope>
    <source>
        <strain evidence="1 2">DSM 15094</strain>
    </source>
</reference>
<sequence>MGTLRKATATWNGTGLEGKGTLNSKNQFFNNTPYSFNSRFENVDGTQGTNPEELLAAAHAGCFAMALSFAVTQAGFTPEVLHVEAKVALDADRDGFEISVIKLHLTGEVSGMTEAQFNELAEAVKLGCPISKALSATPIELITQFTTK</sequence>
<dbReference type="InterPro" id="IPR036102">
    <property type="entry name" value="OsmC/Ohrsf"/>
</dbReference>
<dbReference type="Pfam" id="PF02566">
    <property type="entry name" value="OsmC"/>
    <property type="match status" value="1"/>
</dbReference>
<dbReference type="Gene3D" id="3.30.300.20">
    <property type="match status" value="1"/>
</dbReference>
<accession>A0A495S5T4</accession>